<dbReference type="GO" id="GO:0004252">
    <property type="term" value="F:serine-type endopeptidase activity"/>
    <property type="evidence" value="ECO:0007669"/>
    <property type="project" value="InterPro"/>
</dbReference>
<keyword evidence="1" id="KW-1015">Disulfide bond</keyword>
<organism evidence="4 5">
    <name type="scientific">Papilio machaon</name>
    <name type="common">Old World swallowtail butterfly</name>
    <dbReference type="NCBI Taxonomy" id="76193"/>
    <lineage>
        <taxon>Eukaryota</taxon>
        <taxon>Metazoa</taxon>
        <taxon>Ecdysozoa</taxon>
        <taxon>Arthropoda</taxon>
        <taxon>Hexapoda</taxon>
        <taxon>Insecta</taxon>
        <taxon>Pterygota</taxon>
        <taxon>Neoptera</taxon>
        <taxon>Endopterygota</taxon>
        <taxon>Lepidoptera</taxon>
        <taxon>Glossata</taxon>
        <taxon>Ditrysia</taxon>
        <taxon>Papilionoidea</taxon>
        <taxon>Papilionidae</taxon>
        <taxon>Papilioninae</taxon>
        <taxon>Papilio</taxon>
    </lineage>
</organism>
<dbReference type="InParanoid" id="A0A0N1IAZ3"/>
<keyword evidence="5" id="KW-1185">Reference proteome</keyword>
<reference evidence="4 5" key="1">
    <citation type="journal article" date="2015" name="Nat. Commun.">
        <title>Outbred genome sequencing and CRISPR/Cas9 gene editing in butterflies.</title>
        <authorList>
            <person name="Li X."/>
            <person name="Fan D."/>
            <person name="Zhang W."/>
            <person name="Liu G."/>
            <person name="Zhang L."/>
            <person name="Zhao L."/>
            <person name="Fang X."/>
            <person name="Chen L."/>
            <person name="Dong Y."/>
            <person name="Chen Y."/>
            <person name="Ding Y."/>
            <person name="Zhao R."/>
            <person name="Feng M."/>
            <person name="Zhu Y."/>
            <person name="Feng Y."/>
            <person name="Jiang X."/>
            <person name="Zhu D."/>
            <person name="Xiang H."/>
            <person name="Feng X."/>
            <person name="Li S."/>
            <person name="Wang J."/>
            <person name="Zhang G."/>
            <person name="Kronforst M.R."/>
            <person name="Wang W."/>
        </authorList>
    </citation>
    <scope>NUCLEOTIDE SEQUENCE [LARGE SCALE GENOMIC DNA]</scope>
    <source>
        <strain evidence="4">Ya'a_city_454_Pm</strain>
        <tissue evidence="4">Whole body</tissue>
    </source>
</reference>
<proteinExistence type="inferred from homology"/>
<name>A0A0N1IAZ3_PAPMA</name>
<evidence type="ECO:0000256" key="2">
    <source>
        <dbReference type="ARBA" id="ARBA00024195"/>
    </source>
</evidence>
<dbReference type="InterPro" id="IPR043504">
    <property type="entry name" value="Peptidase_S1_PA_chymotrypsin"/>
</dbReference>
<evidence type="ECO:0000259" key="3">
    <source>
        <dbReference type="PROSITE" id="PS50240"/>
    </source>
</evidence>
<dbReference type="AlphaFoldDB" id="A0A0N1IAZ3"/>
<keyword evidence="4" id="KW-0378">Hydrolase</keyword>
<dbReference type="KEGG" id="pmac:106710229"/>
<feature type="domain" description="Peptidase S1" evidence="3">
    <location>
        <begin position="1"/>
        <end position="145"/>
    </location>
</feature>
<comment type="similarity">
    <text evidence="2">Belongs to the peptidase S1 family. CLIP subfamily.</text>
</comment>
<dbReference type="EMBL" id="KQ459762">
    <property type="protein sequence ID" value="KPJ20125.1"/>
    <property type="molecule type" value="Genomic_DNA"/>
</dbReference>
<accession>A0A0N1IAZ3</accession>
<dbReference type="Proteomes" id="UP000053240">
    <property type="component" value="Unassembled WGS sequence"/>
</dbReference>
<evidence type="ECO:0000313" key="5">
    <source>
        <dbReference type="Proteomes" id="UP000053240"/>
    </source>
</evidence>
<protein>
    <submittedName>
        <fullName evidence="4">Serine protease 30</fullName>
    </submittedName>
</protein>
<evidence type="ECO:0000256" key="1">
    <source>
        <dbReference type="ARBA" id="ARBA00023157"/>
    </source>
</evidence>
<dbReference type="SUPFAM" id="SSF50494">
    <property type="entry name" value="Trypsin-like serine proteases"/>
    <property type="match status" value="1"/>
</dbReference>
<dbReference type="Gene3D" id="2.40.10.10">
    <property type="entry name" value="Trypsin-like serine proteases"/>
    <property type="match status" value="1"/>
</dbReference>
<dbReference type="InterPro" id="IPR051487">
    <property type="entry name" value="Ser/Thr_Proteases_Immune/Dev"/>
</dbReference>
<evidence type="ECO:0000313" key="4">
    <source>
        <dbReference type="EMBL" id="KPJ20125.1"/>
    </source>
</evidence>
<dbReference type="InterPro" id="IPR001254">
    <property type="entry name" value="Trypsin_dom"/>
</dbReference>
<dbReference type="GO" id="GO:0006508">
    <property type="term" value="P:proteolysis"/>
    <property type="evidence" value="ECO:0007669"/>
    <property type="project" value="UniProtKB-KW"/>
</dbReference>
<dbReference type="PROSITE" id="PS50240">
    <property type="entry name" value="TRYPSIN_DOM"/>
    <property type="match status" value="1"/>
</dbReference>
<dbReference type="PANTHER" id="PTHR24256">
    <property type="entry name" value="TRYPTASE-RELATED"/>
    <property type="match status" value="1"/>
</dbReference>
<dbReference type="SMART" id="SM00020">
    <property type="entry name" value="Tryp_SPc"/>
    <property type="match status" value="1"/>
</dbReference>
<dbReference type="Pfam" id="PF00089">
    <property type="entry name" value="Trypsin"/>
    <property type="match status" value="1"/>
</dbReference>
<keyword evidence="4" id="KW-0645">Protease</keyword>
<dbReference type="InterPro" id="IPR009003">
    <property type="entry name" value="Peptidase_S1_PA"/>
</dbReference>
<sequence length="158" mass="17018">MSLIFLEQPFDLSEAPHVGIACVGQTLPEPGTKCFSTGWGMSDAAGKSDILKKIPVTLLSAADCEAKMRETRLGKIYRLHDSLTCAISADDSCKGDAGAPLVCPVNGESTRYMLYGMSAYGIQNGAPCAYVKVPAFYSWIGERMAEEGFNPDSYTYLP</sequence>
<gene>
    <name evidence="4" type="ORF">RR48_01458</name>
</gene>